<dbReference type="InterPro" id="IPR018211">
    <property type="entry name" value="ADH_Fe_CS"/>
</dbReference>
<dbReference type="Gene3D" id="1.20.1090.10">
    <property type="entry name" value="Dehydroquinate synthase-like - alpha domain"/>
    <property type="match status" value="1"/>
</dbReference>
<keyword evidence="4" id="KW-0520">NAD</keyword>
<evidence type="ECO:0000256" key="4">
    <source>
        <dbReference type="ARBA" id="ARBA00023027"/>
    </source>
</evidence>
<dbReference type="GO" id="GO:0006066">
    <property type="term" value="P:alcohol metabolic process"/>
    <property type="evidence" value="ECO:0007669"/>
    <property type="project" value="InterPro"/>
</dbReference>
<dbReference type="Gene3D" id="3.40.50.1970">
    <property type="match status" value="1"/>
</dbReference>
<dbReference type="PROSITE" id="PS00913">
    <property type="entry name" value="ADH_IRON_1"/>
    <property type="match status" value="1"/>
</dbReference>
<evidence type="ECO:0000256" key="6">
    <source>
        <dbReference type="ARBA" id="ARBA00035641"/>
    </source>
</evidence>
<dbReference type="CDD" id="cd08178">
    <property type="entry name" value="AAD_C"/>
    <property type="match status" value="1"/>
</dbReference>
<dbReference type="PIRSF" id="PIRSF000111">
    <property type="entry name" value="ALDH_ADH"/>
    <property type="match status" value="1"/>
</dbReference>
<comment type="cofactor">
    <cofactor evidence="1">
        <name>Fe(2+)</name>
        <dbReference type="ChEBI" id="CHEBI:29033"/>
    </cofactor>
</comment>
<evidence type="ECO:0000259" key="9">
    <source>
        <dbReference type="Pfam" id="PF00171"/>
    </source>
</evidence>
<evidence type="ECO:0000313" key="13">
    <source>
        <dbReference type="Proteomes" id="UP000450000"/>
    </source>
</evidence>
<dbReference type="InterPro" id="IPR034789">
    <property type="entry name" value="AAD_C"/>
</dbReference>
<dbReference type="PANTHER" id="PTHR11496:SF83">
    <property type="entry name" value="HYDROXYACID-OXOACID TRANSHYDROGENASE, MITOCHONDRIAL"/>
    <property type="match status" value="1"/>
</dbReference>
<dbReference type="Gene3D" id="3.40.309.10">
    <property type="entry name" value="Aldehyde Dehydrogenase, Chain A, domain 2"/>
    <property type="match status" value="1"/>
</dbReference>
<evidence type="ECO:0000256" key="5">
    <source>
        <dbReference type="ARBA" id="ARBA00023268"/>
    </source>
</evidence>
<dbReference type="InterPro" id="IPR039697">
    <property type="entry name" value="Alcohol_dehydrogenase_Fe"/>
</dbReference>
<dbReference type="CDD" id="cd07122">
    <property type="entry name" value="ALDH_F20_ACDH"/>
    <property type="match status" value="1"/>
</dbReference>
<dbReference type="OrthoDB" id="323926at2"/>
<dbReference type="InterPro" id="IPR015590">
    <property type="entry name" value="Aldehyde_DH_dom"/>
</dbReference>
<evidence type="ECO:0000256" key="2">
    <source>
        <dbReference type="ARBA" id="ARBA00023002"/>
    </source>
</evidence>
<protein>
    <recommendedName>
        <fullName evidence="8">Aldehyde-alcohol dehydrogenase</fullName>
    </recommendedName>
</protein>
<dbReference type="InterPro" id="IPR016162">
    <property type="entry name" value="Ald_DH_N"/>
</dbReference>
<keyword evidence="2 8" id="KW-0560">Oxidoreductase</keyword>
<reference evidence="12 13" key="1">
    <citation type="submission" date="2019-09" db="EMBL/GenBank/DDBJ databases">
        <title>Genome Sequences of Streptomyces kaniharaensis ATCC 21070.</title>
        <authorList>
            <person name="Zhu W."/>
            <person name="De Crecy-Lagard V."/>
            <person name="Richards N.G."/>
        </authorList>
    </citation>
    <scope>NUCLEOTIDE SEQUENCE [LARGE SCALE GENOMIC DNA]</scope>
    <source>
        <strain evidence="12 13">SF-557</strain>
    </source>
</reference>
<comment type="caution">
    <text evidence="12">The sequence shown here is derived from an EMBL/GenBank/DDBJ whole genome shotgun (WGS) entry which is preliminary data.</text>
</comment>
<organism evidence="12 13">
    <name type="scientific">Streptomyces kaniharaensis</name>
    <dbReference type="NCBI Taxonomy" id="212423"/>
    <lineage>
        <taxon>Bacteria</taxon>
        <taxon>Bacillati</taxon>
        <taxon>Actinomycetota</taxon>
        <taxon>Actinomycetes</taxon>
        <taxon>Kitasatosporales</taxon>
        <taxon>Streptomycetaceae</taxon>
        <taxon>Streptomyces</taxon>
    </lineage>
</organism>
<dbReference type="Proteomes" id="UP000450000">
    <property type="component" value="Unassembled WGS sequence"/>
</dbReference>
<feature type="domain" description="Fe-containing alcohol dehydrogenase-like C-terminal" evidence="11">
    <location>
        <begin position="640"/>
        <end position="852"/>
    </location>
</feature>
<comment type="similarity">
    <text evidence="6 8">In the N-terminal section; belongs to the aldehyde dehydrogenase family.</text>
</comment>
<dbReference type="Gene3D" id="3.40.605.10">
    <property type="entry name" value="Aldehyde Dehydrogenase, Chain A, domain 1"/>
    <property type="match status" value="1"/>
</dbReference>
<dbReference type="InterPro" id="IPR012079">
    <property type="entry name" value="Bifunc_Ald-ADH"/>
</dbReference>
<proteinExistence type="inferred from homology"/>
<gene>
    <name evidence="12" type="primary">adhE</name>
    <name evidence="12" type="synonym">adhC</name>
    <name evidence="12" type="ORF">F7Q99_34135</name>
</gene>
<dbReference type="GO" id="GO:0015976">
    <property type="term" value="P:carbon utilization"/>
    <property type="evidence" value="ECO:0007669"/>
    <property type="project" value="InterPro"/>
</dbReference>
<dbReference type="EMBL" id="WBOF01000003">
    <property type="protein sequence ID" value="MQS17094.1"/>
    <property type="molecule type" value="Genomic_DNA"/>
</dbReference>
<dbReference type="Pfam" id="PF00465">
    <property type="entry name" value="Fe-ADH"/>
    <property type="match status" value="1"/>
</dbReference>
<dbReference type="GO" id="GO:0008774">
    <property type="term" value="F:acetaldehyde dehydrogenase (acetylating) activity"/>
    <property type="evidence" value="ECO:0007669"/>
    <property type="project" value="UniProtKB-UniRule"/>
</dbReference>
<dbReference type="SUPFAM" id="SSF53720">
    <property type="entry name" value="ALDH-like"/>
    <property type="match status" value="1"/>
</dbReference>
<dbReference type="Pfam" id="PF25137">
    <property type="entry name" value="ADH_Fe_C"/>
    <property type="match status" value="1"/>
</dbReference>
<feature type="domain" description="Aldehyde dehydrogenase" evidence="9">
    <location>
        <begin position="3"/>
        <end position="258"/>
    </location>
</feature>
<evidence type="ECO:0000259" key="10">
    <source>
        <dbReference type="Pfam" id="PF00465"/>
    </source>
</evidence>
<comment type="similarity">
    <text evidence="7 8">In the C-terminal section; belongs to the iron-containing alcohol dehydrogenase family.</text>
</comment>
<dbReference type="InterPro" id="IPR016163">
    <property type="entry name" value="Ald_DH_C"/>
</dbReference>
<keyword evidence="13" id="KW-1185">Reference proteome</keyword>
<evidence type="ECO:0000256" key="8">
    <source>
        <dbReference type="PIRNR" id="PIRNR000111"/>
    </source>
</evidence>
<keyword evidence="5" id="KW-0511">Multifunctional enzyme</keyword>
<dbReference type="FunFam" id="3.40.50.1970:FF:000002">
    <property type="entry name" value="Aldehyde-alcohol dehydrogenase"/>
    <property type="match status" value="1"/>
</dbReference>
<dbReference type="Pfam" id="PF00171">
    <property type="entry name" value="Aldedh"/>
    <property type="match status" value="1"/>
</dbReference>
<dbReference type="InterPro" id="IPR001670">
    <property type="entry name" value="ADH_Fe/GldA"/>
</dbReference>
<dbReference type="GO" id="GO:0004022">
    <property type="term" value="F:alcohol dehydrogenase (NAD+) activity"/>
    <property type="evidence" value="ECO:0007669"/>
    <property type="project" value="UniProtKB-UniRule"/>
</dbReference>
<dbReference type="NCBIfam" id="NF010378">
    <property type="entry name" value="PRK13805.1"/>
    <property type="match status" value="1"/>
</dbReference>
<evidence type="ECO:0000256" key="3">
    <source>
        <dbReference type="ARBA" id="ARBA00023004"/>
    </source>
</evidence>
<evidence type="ECO:0000259" key="11">
    <source>
        <dbReference type="Pfam" id="PF25137"/>
    </source>
</evidence>
<evidence type="ECO:0000313" key="12">
    <source>
        <dbReference type="EMBL" id="MQS17094.1"/>
    </source>
</evidence>
<dbReference type="InterPro" id="IPR056798">
    <property type="entry name" value="ADH_Fe_C"/>
</dbReference>
<evidence type="ECO:0000256" key="7">
    <source>
        <dbReference type="ARBA" id="ARBA00035645"/>
    </source>
</evidence>
<dbReference type="InterPro" id="IPR016161">
    <property type="entry name" value="Ald_DH/histidinol_DH"/>
</dbReference>
<feature type="domain" description="Alcohol dehydrogenase iron-type/glycerol dehydrogenase GldA" evidence="10">
    <location>
        <begin position="451"/>
        <end position="629"/>
    </location>
</feature>
<dbReference type="PROSITE" id="PS00060">
    <property type="entry name" value="ADH_IRON_2"/>
    <property type="match status" value="1"/>
</dbReference>
<evidence type="ECO:0000256" key="1">
    <source>
        <dbReference type="ARBA" id="ARBA00001954"/>
    </source>
</evidence>
<dbReference type="FunFam" id="1.20.1090.10:FF:000001">
    <property type="entry name" value="Aldehyde-alcohol dehydrogenase"/>
    <property type="match status" value="1"/>
</dbReference>
<dbReference type="PANTHER" id="PTHR11496">
    <property type="entry name" value="ALCOHOL DEHYDROGENASE"/>
    <property type="match status" value="1"/>
</dbReference>
<dbReference type="AlphaFoldDB" id="A0A6N7L4D1"/>
<dbReference type="SUPFAM" id="SSF56796">
    <property type="entry name" value="Dehydroquinate synthase-like"/>
    <property type="match status" value="1"/>
</dbReference>
<keyword evidence="3" id="KW-0408">Iron</keyword>
<name>A0A6N7L4D1_9ACTN</name>
<sequence length="857" mass="92019">MLVADALTALDAYADFTQEQVDHIVKKASLAALARHTGLAVLAVEETGRGLFEDKAVKNVFACENVTHVMAATKTVGVVYRDDIDGIVEIAEPVGVVAGVTPVTNPTSTTIFKCLLALKTRNPIVFAFHPSAQRCSAEAARTVRDAAVAAGAPAHCIQWIEEPSMAATRALMNHPDVATILATGGNAMVRAAYSCGKPALGVGAGNVPAYVERSADLRRAVNDIVLSKSFDNGMICASEQAVILDAEIRDAALAEFRKLKAHHADAQEKALLERHLFGSGDGSSCAGERLNADVVGRSAAQIAEAAGFEVPADTSVILVDAERVGPSEPLTREKLCPVLAVLTAHSRREGVELASTMVEFNGLGHSAAVHTEDAAFVEEFGHAVKACRIIWNAPSSQGGIGDVYNAFTPSLTLGCGSYGHNSVAGNVSALNLLNIKRIGRRNTNMQWFKVPPKIYFERNSVKYLASMPNAHRIVVVTDRTMAEIGHLERVRGILDRRREPVEVRVVDFVEPNPSIDTVVRGAELMRGFRPDTIVALGGGSPMDAAKVMWLMYEHPEVEFADLKEKFFDIRKRAFTFPDLGEKAKLVCIPTTSGTGSEVTPFAVITDTATGQKYPLADYALTPSVAIVDPAFTTRLPKHVTADSGFDALTHCIETYVSVYANDFTDGLALQGIRLIFDNLEEAVTNGPASPLAREKMHNAGTIAGMAFGSAFLGVVHAMAHTLGATFHVAHGRTNALLLPHVIRYNGAAPAKVTSWPKYQSYIAPERYRAIAKMLGLPAATPEQGVESLAAAVEELRDRVGIPRSFKDAGVDEAAFLAALPQQAMNAYEDQCAPANPRMPMLEDMRQLMRQAYYGDQA</sequence>
<dbReference type="GO" id="GO:0046872">
    <property type="term" value="F:metal ion binding"/>
    <property type="evidence" value="ECO:0007669"/>
    <property type="project" value="InterPro"/>
</dbReference>
<accession>A0A6N7L4D1</accession>